<dbReference type="Proteomes" id="UP000748756">
    <property type="component" value="Unassembled WGS sequence"/>
</dbReference>
<dbReference type="OrthoDB" id="2435072at2759"/>
<evidence type="ECO:0000313" key="2">
    <source>
        <dbReference type="Proteomes" id="UP000748756"/>
    </source>
</evidence>
<keyword evidence="2" id="KW-1185">Reference proteome</keyword>
<gene>
    <name evidence="1" type="ORF">BG015_011304</name>
</gene>
<sequence>MVYYNTEEFERFFQDPPLAKRLEWNSYRQNRRPELPPPVPVDANGEYHGLEFNDAGTNAVRIFLASQYLAHHLPSKISYAEDYDLSLSRHGPIFHDLATDLTRKEPTLAGVTGPALFQMFDQIVDKYRHVHNMLSRGWGDHMEETRLMRFCIGLHSVDSWFLEVKVKMGEELEESERRRWVEEEYGSGGRT</sequence>
<dbReference type="EMBL" id="JAAAUQ010000866">
    <property type="protein sequence ID" value="KAF9147104.1"/>
    <property type="molecule type" value="Genomic_DNA"/>
</dbReference>
<dbReference type="AlphaFoldDB" id="A0A9P5RSS8"/>
<name>A0A9P5RSS8_9FUNG</name>
<comment type="caution">
    <text evidence="1">The sequence shown here is derived from an EMBL/GenBank/DDBJ whole genome shotgun (WGS) entry which is preliminary data.</text>
</comment>
<evidence type="ECO:0000313" key="1">
    <source>
        <dbReference type="EMBL" id="KAF9147104.1"/>
    </source>
</evidence>
<accession>A0A9P5RSS8</accession>
<reference evidence="1" key="1">
    <citation type="journal article" date="2020" name="Fungal Divers.">
        <title>Resolving the Mortierellaceae phylogeny through synthesis of multi-gene phylogenetics and phylogenomics.</title>
        <authorList>
            <person name="Vandepol N."/>
            <person name="Liber J."/>
            <person name="Desiro A."/>
            <person name="Na H."/>
            <person name="Kennedy M."/>
            <person name="Barry K."/>
            <person name="Grigoriev I.V."/>
            <person name="Miller A.N."/>
            <person name="O'Donnell K."/>
            <person name="Stajich J.E."/>
            <person name="Bonito G."/>
        </authorList>
    </citation>
    <scope>NUCLEOTIDE SEQUENCE</scope>
    <source>
        <strain evidence="1">NRRL 6426</strain>
    </source>
</reference>
<protein>
    <submittedName>
        <fullName evidence="1">Uncharacterized protein</fullName>
    </submittedName>
</protein>
<organism evidence="1 2">
    <name type="scientific">Linnemannia schmuckeri</name>
    <dbReference type="NCBI Taxonomy" id="64567"/>
    <lineage>
        <taxon>Eukaryota</taxon>
        <taxon>Fungi</taxon>
        <taxon>Fungi incertae sedis</taxon>
        <taxon>Mucoromycota</taxon>
        <taxon>Mortierellomycotina</taxon>
        <taxon>Mortierellomycetes</taxon>
        <taxon>Mortierellales</taxon>
        <taxon>Mortierellaceae</taxon>
        <taxon>Linnemannia</taxon>
    </lineage>
</organism>
<proteinExistence type="predicted"/>